<reference evidence="4" key="2">
    <citation type="submission" date="2025-08" db="UniProtKB">
        <authorList>
            <consortium name="RefSeq"/>
        </authorList>
    </citation>
    <scope>IDENTIFICATION</scope>
    <source>
        <tissue evidence="4">Etiolated seedlings</tissue>
    </source>
</reference>
<name>A0A1S2XHK5_CICAR</name>
<dbReference type="Gene3D" id="3.30.559.10">
    <property type="entry name" value="Chloramphenicol acetyltransferase-like domain"/>
    <property type="match status" value="2"/>
</dbReference>
<dbReference type="KEGG" id="cam:101511076"/>
<dbReference type="Pfam" id="PF02458">
    <property type="entry name" value="Transferase"/>
    <property type="match status" value="1"/>
</dbReference>
<evidence type="ECO:0000313" key="4">
    <source>
        <dbReference type="RefSeq" id="XP_004489467.1"/>
    </source>
</evidence>
<dbReference type="PANTHER" id="PTHR31625">
    <property type="match status" value="1"/>
</dbReference>
<dbReference type="InterPro" id="IPR023213">
    <property type="entry name" value="CAT-like_dom_sf"/>
</dbReference>
<dbReference type="SUPFAM" id="SSF52777">
    <property type="entry name" value="CoA-dependent acyltransferases"/>
    <property type="match status" value="2"/>
</dbReference>
<sequence>MAQSSIISLKVHQVLSIAPKNETSPTTFPFTFFDTLWLRLPPVERLFFYENPNLSTTFFFESILPNLKNSLELTLQHFLLLVGNITWPQDSPHPTINYVPSDSISFIVAESNENFNHLCSNLCEVEKKQPFIPSLKISHEKASIIALQVTFFPNHGFCIGITTHHAAVDGKSSTLFMKSWSYFCSNLVKNTPSLTLPQNLTPFFDRSIINDPLGINESYSKVWLNFGGEINNRSLKVWETISAPKGEAIKGFFELSPLHIQKLKKYAQSKIEKNKVKLSTFSVTCAYLLSCTIKIENPNSNKVAFIFSVDCRPRLDPPINANYFGNCVLPQLVMAKTEAWLKDDGFISALEGIIDTLNGLENGVLNGAENWYSKMQSTMSETNGRMFSIAGSPRFEVYNFDFGWGKPKKVDVTSIDKTGAFSLSENKNNDGGIEIGLALNKQQMDHFVQHFSQGLESL</sequence>
<dbReference type="STRING" id="3827.A0A1S2XHK5"/>
<dbReference type="OrthoDB" id="1862401at2759"/>
<dbReference type="RefSeq" id="XP_004489467.1">
    <property type="nucleotide sequence ID" value="XM_004489410.3"/>
</dbReference>
<dbReference type="AlphaFoldDB" id="A0A1S2XHK5"/>
<dbReference type="PaxDb" id="3827-XP_004489467.1"/>
<keyword evidence="3" id="KW-1185">Reference proteome</keyword>
<dbReference type="InterPro" id="IPR051504">
    <property type="entry name" value="Plant_metabolite_acyltrans"/>
</dbReference>
<evidence type="ECO:0000256" key="2">
    <source>
        <dbReference type="ARBA" id="ARBA00023315"/>
    </source>
</evidence>
<evidence type="ECO:0000313" key="3">
    <source>
        <dbReference type="Proteomes" id="UP000087171"/>
    </source>
</evidence>
<dbReference type="Proteomes" id="UP000087171">
    <property type="component" value="Chromosome Ca2"/>
</dbReference>
<organism evidence="3 4">
    <name type="scientific">Cicer arietinum</name>
    <name type="common">Chickpea</name>
    <name type="synonym">Garbanzo</name>
    <dbReference type="NCBI Taxonomy" id="3827"/>
    <lineage>
        <taxon>Eukaryota</taxon>
        <taxon>Viridiplantae</taxon>
        <taxon>Streptophyta</taxon>
        <taxon>Embryophyta</taxon>
        <taxon>Tracheophyta</taxon>
        <taxon>Spermatophyta</taxon>
        <taxon>Magnoliopsida</taxon>
        <taxon>eudicotyledons</taxon>
        <taxon>Gunneridae</taxon>
        <taxon>Pentapetalae</taxon>
        <taxon>rosids</taxon>
        <taxon>fabids</taxon>
        <taxon>Fabales</taxon>
        <taxon>Fabaceae</taxon>
        <taxon>Papilionoideae</taxon>
        <taxon>50 kb inversion clade</taxon>
        <taxon>NPAAA clade</taxon>
        <taxon>Hologalegina</taxon>
        <taxon>IRL clade</taxon>
        <taxon>Cicereae</taxon>
        <taxon>Cicer</taxon>
    </lineage>
</organism>
<keyword evidence="1" id="KW-0808">Transferase</keyword>
<dbReference type="GO" id="GO:0016747">
    <property type="term" value="F:acyltransferase activity, transferring groups other than amino-acyl groups"/>
    <property type="evidence" value="ECO:0007669"/>
    <property type="project" value="UniProtKB-ARBA"/>
</dbReference>
<keyword evidence="2" id="KW-0012">Acyltransferase</keyword>
<reference evidence="3" key="1">
    <citation type="journal article" date="2013" name="Nat. Biotechnol.">
        <title>Draft genome sequence of chickpea (Cicer arietinum) provides a resource for trait improvement.</title>
        <authorList>
            <person name="Varshney R.K."/>
            <person name="Song C."/>
            <person name="Saxena R.K."/>
            <person name="Azam S."/>
            <person name="Yu S."/>
            <person name="Sharpe A.G."/>
            <person name="Cannon S."/>
            <person name="Baek J."/>
            <person name="Rosen B.D."/>
            <person name="Tar'an B."/>
            <person name="Millan T."/>
            <person name="Zhang X."/>
            <person name="Ramsay L.D."/>
            <person name="Iwata A."/>
            <person name="Wang Y."/>
            <person name="Nelson W."/>
            <person name="Farmer A.D."/>
            <person name="Gaur P.M."/>
            <person name="Soderlund C."/>
            <person name="Penmetsa R.V."/>
            <person name="Xu C."/>
            <person name="Bharti A.K."/>
            <person name="He W."/>
            <person name="Winter P."/>
            <person name="Zhao S."/>
            <person name="Hane J.K."/>
            <person name="Carrasquilla-Garcia N."/>
            <person name="Condie J.A."/>
            <person name="Upadhyaya H.D."/>
            <person name="Luo M.C."/>
            <person name="Thudi M."/>
            <person name="Gowda C.L."/>
            <person name="Singh N.P."/>
            <person name="Lichtenzveig J."/>
            <person name="Gali K.K."/>
            <person name="Rubio J."/>
            <person name="Nadarajan N."/>
            <person name="Dolezel J."/>
            <person name="Bansal K.C."/>
            <person name="Xu X."/>
            <person name="Edwards D."/>
            <person name="Zhang G."/>
            <person name="Kahl G."/>
            <person name="Gil J."/>
            <person name="Singh K.B."/>
            <person name="Datta S.K."/>
            <person name="Jackson S.A."/>
            <person name="Wang J."/>
            <person name="Cook D.R."/>
        </authorList>
    </citation>
    <scope>NUCLEOTIDE SEQUENCE [LARGE SCALE GENOMIC DNA]</scope>
    <source>
        <strain evidence="3">cv. CDC Frontier</strain>
    </source>
</reference>
<protein>
    <submittedName>
        <fullName evidence="4">Phenolic glucoside malonyltransferase 1-like</fullName>
    </submittedName>
</protein>
<accession>A0A1S2XHK5</accession>
<proteinExistence type="predicted"/>
<dbReference type="eggNOG" id="ENOG502QPXT">
    <property type="taxonomic scope" value="Eukaryota"/>
</dbReference>
<evidence type="ECO:0000256" key="1">
    <source>
        <dbReference type="ARBA" id="ARBA00022679"/>
    </source>
</evidence>
<gene>
    <name evidence="4" type="primary">LOC101511076</name>
</gene>
<dbReference type="GeneID" id="101511076"/>